<dbReference type="RefSeq" id="WP_146864441.1">
    <property type="nucleotide sequence ID" value="NZ_BJTZ01000013.1"/>
</dbReference>
<name>A0A510UI03_ALIFS</name>
<sequence>MNKIFKKTLLCCSTAIVFSSVASASVVIHEQQKTPAYFQHDGVSNTQLVNDSLTTIVADEQYMILESNNVDTETGGANSHTITVFGLTTGSQDTSTVKYDVIVNDYDQDIVPNYVLNSKITGTQLLNDAGIHIYSPSTVTLDGEGLEGFIATNVDPGTYDAELIVDGESVANIEYKVEYGNNIIVTPGTNTPSYGLNQAVTPEQLFVDSGATVDSNEEVAIIGSVNTAESGNHTANLKVIGLTTGSSEDIAINYSVN</sequence>
<organism evidence="2 3">
    <name type="scientific">Aliivibrio fischeri</name>
    <name type="common">Vibrio fischeri</name>
    <dbReference type="NCBI Taxonomy" id="668"/>
    <lineage>
        <taxon>Bacteria</taxon>
        <taxon>Pseudomonadati</taxon>
        <taxon>Pseudomonadota</taxon>
        <taxon>Gammaproteobacteria</taxon>
        <taxon>Vibrionales</taxon>
        <taxon>Vibrionaceae</taxon>
        <taxon>Aliivibrio</taxon>
    </lineage>
</organism>
<protein>
    <submittedName>
        <fullName evidence="2">Uncharacterized protein</fullName>
    </submittedName>
</protein>
<dbReference type="EMBL" id="BJTZ01000013">
    <property type="protein sequence ID" value="GEK14179.1"/>
    <property type="molecule type" value="Genomic_DNA"/>
</dbReference>
<dbReference type="Proteomes" id="UP000321787">
    <property type="component" value="Unassembled WGS sequence"/>
</dbReference>
<feature type="chain" id="PRO_5021723334" evidence="1">
    <location>
        <begin position="25"/>
        <end position="257"/>
    </location>
</feature>
<dbReference type="AlphaFoldDB" id="A0A510UI03"/>
<reference evidence="2 3" key="1">
    <citation type="submission" date="2019-07" db="EMBL/GenBank/DDBJ databases">
        <title>Whole genome shotgun sequence of Aliivibrio fischeri NBRC 101058.</title>
        <authorList>
            <person name="Hosoyama A."/>
            <person name="Uohara A."/>
            <person name="Ohji S."/>
            <person name="Ichikawa N."/>
        </authorList>
    </citation>
    <scope>NUCLEOTIDE SEQUENCE [LARGE SCALE GENOMIC DNA]</scope>
    <source>
        <strain evidence="2 3">NBRC 101058</strain>
    </source>
</reference>
<evidence type="ECO:0000256" key="1">
    <source>
        <dbReference type="SAM" id="SignalP"/>
    </source>
</evidence>
<proteinExistence type="predicted"/>
<keyword evidence="1" id="KW-0732">Signal</keyword>
<gene>
    <name evidence="2" type="ORF">AFI02nite_22150</name>
</gene>
<accession>A0A510UI03</accession>
<feature type="signal peptide" evidence="1">
    <location>
        <begin position="1"/>
        <end position="24"/>
    </location>
</feature>
<evidence type="ECO:0000313" key="2">
    <source>
        <dbReference type="EMBL" id="GEK14179.1"/>
    </source>
</evidence>
<comment type="caution">
    <text evidence="2">The sequence shown here is derived from an EMBL/GenBank/DDBJ whole genome shotgun (WGS) entry which is preliminary data.</text>
</comment>
<evidence type="ECO:0000313" key="3">
    <source>
        <dbReference type="Proteomes" id="UP000321787"/>
    </source>
</evidence>